<dbReference type="InterPro" id="IPR050097">
    <property type="entry name" value="Ferredoxin-NADP_redctase_2"/>
</dbReference>
<gene>
    <name evidence="4" type="ORF">H8S57_08615</name>
</gene>
<protein>
    <submittedName>
        <fullName evidence="4">NAD(P)/FAD-dependent oxidoreductase</fullName>
    </submittedName>
</protein>
<accession>A0A8J6MA05</accession>
<organism evidence="4 5">
    <name type="scientific">Lawsonibacter hominis</name>
    <dbReference type="NCBI Taxonomy" id="2763053"/>
    <lineage>
        <taxon>Bacteria</taxon>
        <taxon>Bacillati</taxon>
        <taxon>Bacillota</taxon>
        <taxon>Clostridia</taxon>
        <taxon>Eubacteriales</taxon>
        <taxon>Oscillospiraceae</taxon>
        <taxon>Lawsonibacter</taxon>
    </lineage>
</organism>
<keyword evidence="1" id="KW-0285">Flavoprotein</keyword>
<comment type="caution">
    <text evidence="4">The sequence shown here is derived from an EMBL/GenBank/DDBJ whole genome shotgun (WGS) entry which is preliminary data.</text>
</comment>
<dbReference type="InterPro" id="IPR036188">
    <property type="entry name" value="FAD/NAD-bd_sf"/>
</dbReference>
<dbReference type="AlphaFoldDB" id="A0A8J6MA05"/>
<evidence type="ECO:0000313" key="5">
    <source>
        <dbReference type="Proteomes" id="UP000661435"/>
    </source>
</evidence>
<dbReference type="GO" id="GO:0016491">
    <property type="term" value="F:oxidoreductase activity"/>
    <property type="evidence" value="ECO:0007669"/>
    <property type="project" value="UniProtKB-KW"/>
</dbReference>
<proteinExistence type="predicted"/>
<dbReference type="EMBL" id="JACOPP010000009">
    <property type="protein sequence ID" value="MBC5733790.1"/>
    <property type="molecule type" value="Genomic_DNA"/>
</dbReference>
<dbReference type="PRINTS" id="PR00469">
    <property type="entry name" value="PNDRDTASEII"/>
</dbReference>
<dbReference type="Proteomes" id="UP000661435">
    <property type="component" value="Unassembled WGS sequence"/>
</dbReference>
<dbReference type="SUPFAM" id="SSF51905">
    <property type="entry name" value="FAD/NAD(P)-binding domain"/>
    <property type="match status" value="1"/>
</dbReference>
<reference evidence="4" key="1">
    <citation type="submission" date="2020-08" db="EMBL/GenBank/DDBJ databases">
        <title>Genome public.</title>
        <authorList>
            <person name="Liu C."/>
            <person name="Sun Q."/>
        </authorList>
    </citation>
    <scope>NUCLEOTIDE SEQUENCE</scope>
    <source>
        <strain evidence="4">NSJ-51</strain>
    </source>
</reference>
<evidence type="ECO:0000256" key="1">
    <source>
        <dbReference type="ARBA" id="ARBA00022630"/>
    </source>
</evidence>
<dbReference type="PANTHER" id="PTHR48105">
    <property type="entry name" value="THIOREDOXIN REDUCTASE 1-RELATED-RELATED"/>
    <property type="match status" value="1"/>
</dbReference>
<evidence type="ECO:0000256" key="2">
    <source>
        <dbReference type="ARBA" id="ARBA00023002"/>
    </source>
</evidence>
<evidence type="ECO:0000313" key="4">
    <source>
        <dbReference type="EMBL" id="MBC5733790.1"/>
    </source>
</evidence>
<sequence length="281" mass="29431">MYDLAVVGGGPAGLSAAVQARVRGKSVLIVSGDVRDNALYKAQRVDNYLGLPETGGGALLERFRRHAQALGAQWKSGRVLNILPSGGTFYLGIGSDMTQARALVLATGVVRTRKYPGEEAHLGRGVSYCATCDGMLYRGRAVAVVGKSADAPEEANYLQSIGCRVTYVSDRVPEGLEAAIPFVKAAKLEITGEAGVEALRADGRMLPCAGVFILRPAMALADLLPDLALKDGYIAVDRNMATNLPGVFAAGDCTGLPLQVSKAVGEGQVAGHRAAEYLDQL</sequence>
<dbReference type="PRINTS" id="PR00368">
    <property type="entry name" value="FADPNR"/>
</dbReference>
<evidence type="ECO:0000259" key="3">
    <source>
        <dbReference type="Pfam" id="PF07992"/>
    </source>
</evidence>
<keyword evidence="5" id="KW-1185">Reference proteome</keyword>
<feature type="domain" description="FAD/NAD(P)-binding" evidence="3">
    <location>
        <begin position="2"/>
        <end position="267"/>
    </location>
</feature>
<keyword evidence="2" id="KW-0560">Oxidoreductase</keyword>
<name>A0A8J6MA05_9FIRM</name>
<dbReference type="Gene3D" id="3.50.50.60">
    <property type="entry name" value="FAD/NAD(P)-binding domain"/>
    <property type="match status" value="2"/>
</dbReference>
<dbReference type="InterPro" id="IPR023753">
    <property type="entry name" value="FAD/NAD-binding_dom"/>
</dbReference>
<dbReference type="Pfam" id="PF07992">
    <property type="entry name" value="Pyr_redox_2"/>
    <property type="match status" value="1"/>
</dbReference>